<evidence type="ECO:0000313" key="3">
    <source>
        <dbReference type="WBParaSite" id="HPLM_0001880601-mRNA-1"/>
    </source>
</evidence>
<evidence type="ECO:0000313" key="1">
    <source>
        <dbReference type="EMBL" id="VDO73278.1"/>
    </source>
</evidence>
<reference evidence="1 2" key="2">
    <citation type="submission" date="2018-11" db="EMBL/GenBank/DDBJ databases">
        <authorList>
            <consortium name="Pathogen Informatics"/>
        </authorList>
    </citation>
    <scope>NUCLEOTIDE SEQUENCE [LARGE SCALE GENOMIC DNA]</scope>
    <source>
        <strain evidence="1 2">MHpl1</strain>
    </source>
</reference>
<dbReference type="OrthoDB" id="5867259at2759"/>
<dbReference type="AlphaFoldDB" id="A0A0N4X364"/>
<dbReference type="Proteomes" id="UP000268014">
    <property type="component" value="Unassembled WGS sequence"/>
</dbReference>
<keyword evidence="2" id="KW-1185">Reference proteome</keyword>
<accession>A0A0N4X364</accession>
<reference evidence="3" key="1">
    <citation type="submission" date="2017-02" db="UniProtKB">
        <authorList>
            <consortium name="WormBaseParasite"/>
        </authorList>
    </citation>
    <scope>IDENTIFICATION</scope>
</reference>
<dbReference type="OMA" id="MVITYNS"/>
<evidence type="ECO:0000313" key="2">
    <source>
        <dbReference type="Proteomes" id="UP000268014"/>
    </source>
</evidence>
<organism evidence="3">
    <name type="scientific">Haemonchus placei</name>
    <name type="common">Barber's pole worm</name>
    <dbReference type="NCBI Taxonomy" id="6290"/>
    <lineage>
        <taxon>Eukaryota</taxon>
        <taxon>Metazoa</taxon>
        <taxon>Ecdysozoa</taxon>
        <taxon>Nematoda</taxon>
        <taxon>Chromadorea</taxon>
        <taxon>Rhabditida</taxon>
        <taxon>Rhabditina</taxon>
        <taxon>Rhabditomorpha</taxon>
        <taxon>Strongyloidea</taxon>
        <taxon>Trichostrongylidae</taxon>
        <taxon>Haemonchus</taxon>
    </lineage>
</organism>
<sequence>MDYIMSRLRKENAAKSTKLYFVVKQDLHNIIRKYRMAPGWRDDDDVTSLKLRYEENNPDDGIRYMELPRDPSDKGLQSCNESVYLHDEMVITYNSVIITPFMLEWLMKYSSRGVSLDDTFHTTRYNLRLATLMVTDERDRGLPGGISI</sequence>
<name>A0A0N4X364_HAEPC</name>
<dbReference type="EMBL" id="UZAF01020830">
    <property type="protein sequence ID" value="VDO73278.1"/>
    <property type="molecule type" value="Genomic_DNA"/>
</dbReference>
<dbReference type="WBParaSite" id="HPLM_0001880601-mRNA-1">
    <property type="protein sequence ID" value="HPLM_0001880601-mRNA-1"/>
    <property type="gene ID" value="HPLM_0001880601"/>
</dbReference>
<proteinExistence type="predicted"/>
<protein>
    <submittedName>
        <fullName evidence="3">VTC domain-containing protein</fullName>
    </submittedName>
</protein>
<gene>
    <name evidence="1" type="ORF">HPLM_LOCUS18798</name>
</gene>
<dbReference type="STRING" id="6290.A0A0N4X364"/>